<name>A0A238FA86_9BASI</name>
<feature type="compositionally biased region" description="Basic and acidic residues" evidence="1">
    <location>
        <begin position="77"/>
        <end position="98"/>
    </location>
</feature>
<gene>
    <name evidence="2" type="ORF">BQ2448_1943</name>
</gene>
<feature type="compositionally biased region" description="Polar residues" evidence="1">
    <location>
        <begin position="26"/>
        <end position="42"/>
    </location>
</feature>
<feature type="region of interest" description="Disordered" evidence="1">
    <location>
        <begin position="174"/>
        <end position="203"/>
    </location>
</feature>
<evidence type="ECO:0000313" key="2">
    <source>
        <dbReference type="EMBL" id="SCV68923.1"/>
    </source>
</evidence>
<protein>
    <submittedName>
        <fullName evidence="2">BQ2448_1943 protein</fullName>
    </submittedName>
</protein>
<feature type="region of interest" description="Disordered" evidence="1">
    <location>
        <begin position="1"/>
        <end position="131"/>
    </location>
</feature>
<evidence type="ECO:0000256" key="1">
    <source>
        <dbReference type="SAM" id="MobiDB-lite"/>
    </source>
</evidence>
<dbReference type="Proteomes" id="UP000198372">
    <property type="component" value="Unassembled WGS sequence"/>
</dbReference>
<organism evidence="2 3">
    <name type="scientific">Microbotryum intermedium</name>
    <dbReference type="NCBI Taxonomy" id="269621"/>
    <lineage>
        <taxon>Eukaryota</taxon>
        <taxon>Fungi</taxon>
        <taxon>Dikarya</taxon>
        <taxon>Basidiomycota</taxon>
        <taxon>Pucciniomycotina</taxon>
        <taxon>Microbotryomycetes</taxon>
        <taxon>Microbotryales</taxon>
        <taxon>Microbotryaceae</taxon>
        <taxon>Microbotryum</taxon>
    </lineage>
</organism>
<sequence>MPSTTALPQKKYRSSDGETVRRAKKQSFNPVKLPSSNASHQSGVKGKGRAPVGVAAKPSPLIARMADSDEEEGDESVGEKQDQDEVPEERNAPLEKRKVVGGTSKKGKKFVESQVSTRGHETRAPSTTSDISFAPFFIQSDLLSLVHSITGAQEAKTKSKVQKVDAAKAIVAARTKDKKGQAKAAEDKANSEPTDGRKRVSFA</sequence>
<evidence type="ECO:0000313" key="3">
    <source>
        <dbReference type="Proteomes" id="UP000198372"/>
    </source>
</evidence>
<accession>A0A238FA86</accession>
<dbReference type="AlphaFoldDB" id="A0A238FA86"/>
<reference evidence="3" key="1">
    <citation type="submission" date="2016-09" db="EMBL/GenBank/DDBJ databases">
        <authorList>
            <person name="Jeantristanb JTB J.-T."/>
            <person name="Ricardo R."/>
        </authorList>
    </citation>
    <scope>NUCLEOTIDE SEQUENCE [LARGE SCALE GENOMIC DNA]</scope>
</reference>
<dbReference type="EMBL" id="FMSP01000004">
    <property type="protein sequence ID" value="SCV68923.1"/>
    <property type="molecule type" value="Genomic_DNA"/>
</dbReference>
<proteinExistence type="predicted"/>
<keyword evidence="3" id="KW-1185">Reference proteome</keyword>
<dbReference type="OrthoDB" id="10456201at2759"/>